<evidence type="ECO:0000313" key="2">
    <source>
        <dbReference type="Proteomes" id="UP001458946"/>
    </source>
</evidence>
<dbReference type="EMBL" id="BAABRN010000006">
    <property type="protein sequence ID" value="GAA5501121.1"/>
    <property type="molecule type" value="Genomic_DNA"/>
</dbReference>
<reference evidence="1 2" key="1">
    <citation type="submission" date="2024-02" db="EMBL/GenBank/DDBJ databases">
        <title>Deinococcus xinjiangensis NBRC 107630.</title>
        <authorList>
            <person name="Ichikawa N."/>
            <person name="Katano-Makiyama Y."/>
            <person name="Hidaka K."/>
        </authorList>
    </citation>
    <scope>NUCLEOTIDE SEQUENCE [LARGE SCALE GENOMIC DNA]</scope>
    <source>
        <strain evidence="1 2">NBRC 107630</strain>
    </source>
</reference>
<sequence length="507" mass="54584">MRYLLAFVPPKLSIGGPAISTSIPSINELAAWLRGAISNRGARPVAAALTALPPLARAALAAERGLLDSGETRSALQGQSPASLGKIPALPDVPPRLREMWLRQLSALVLLSEGGADPSGAWSEALAPTLEGRIADAQRYARKVQRPLTYAVGSSVLAQQLAQRYPAVEFVTVQEAALTFAARSPSRLRQWGRWRARVVVLDDLHRLDPRGVQPLKHLLEDAVTFGQTLRLTGAFPSALHEAVGELDLAGGKLQFKREGTSLADVVAEVQRFPEKRTLALMPTRRAALALLAELPAATLLSRSKTAHHLAVEAEKLPALGAGTVIGTPGSAPYLAGIERVVTGRLTWPLLGEVCLKAGEVVVVPVLDFPEPNAQKTAVSLSLERLAAGEYPLTAGSQSRYWAELGPLHAPDPLGIGAARQQLNYRLTGQLFRQLFEAGQRVLVDVPEARRDVERARRTGFIPTYSPFTVRMTPDSLTRAREAGELEEVGEALIWKGEYSQARGVGRP</sequence>
<gene>
    <name evidence="1" type="ORF">Dxin01_00852</name>
</gene>
<name>A0ABP9V7B3_9DEIO</name>
<protein>
    <submittedName>
        <fullName evidence="1">Uncharacterized protein</fullName>
    </submittedName>
</protein>
<proteinExistence type="predicted"/>
<accession>A0ABP9V7B3</accession>
<organism evidence="1 2">
    <name type="scientific">Deinococcus xinjiangensis</name>
    <dbReference type="NCBI Taxonomy" id="457454"/>
    <lineage>
        <taxon>Bacteria</taxon>
        <taxon>Thermotogati</taxon>
        <taxon>Deinococcota</taxon>
        <taxon>Deinococci</taxon>
        <taxon>Deinococcales</taxon>
        <taxon>Deinococcaceae</taxon>
        <taxon>Deinococcus</taxon>
    </lineage>
</organism>
<keyword evidence="2" id="KW-1185">Reference proteome</keyword>
<comment type="caution">
    <text evidence="1">The sequence shown here is derived from an EMBL/GenBank/DDBJ whole genome shotgun (WGS) entry which is preliminary data.</text>
</comment>
<dbReference type="Proteomes" id="UP001458946">
    <property type="component" value="Unassembled WGS sequence"/>
</dbReference>
<evidence type="ECO:0000313" key="1">
    <source>
        <dbReference type="EMBL" id="GAA5501121.1"/>
    </source>
</evidence>